<dbReference type="Gene3D" id="3.30.470.20">
    <property type="entry name" value="ATP-grasp fold, B domain"/>
    <property type="match status" value="2"/>
</dbReference>
<dbReference type="PROSITE" id="PS51257">
    <property type="entry name" value="PROKAR_LIPOPROTEIN"/>
    <property type="match status" value="1"/>
</dbReference>
<dbReference type="PROSITE" id="PS50975">
    <property type="entry name" value="ATP_GRASP"/>
    <property type="match status" value="2"/>
</dbReference>
<evidence type="ECO:0000256" key="7">
    <source>
        <dbReference type="ARBA" id="ARBA00022605"/>
    </source>
</evidence>
<keyword evidence="11 19" id="KW-0067">ATP-binding</keyword>
<evidence type="ECO:0000256" key="4">
    <source>
        <dbReference type="ARBA" id="ARBA00009799"/>
    </source>
</evidence>
<organism evidence="21 23">
    <name type="scientific">Polaribacter dokdonensis DSW-5</name>
    <dbReference type="NCBI Taxonomy" id="1300348"/>
    <lineage>
        <taxon>Bacteria</taxon>
        <taxon>Pseudomonadati</taxon>
        <taxon>Bacteroidota</taxon>
        <taxon>Flavobacteriia</taxon>
        <taxon>Flavobacteriales</taxon>
        <taxon>Flavobacteriaceae</taxon>
    </lineage>
</organism>
<feature type="domain" description="ATP-grasp" evidence="20">
    <location>
        <begin position="134"/>
        <end position="330"/>
    </location>
</feature>
<dbReference type="InterPro" id="IPR011761">
    <property type="entry name" value="ATP-grasp"/>
</dbReference>
<name>A0A0M9CEB1_9FLAO</name>
<dbReference type="FunFam" id="1.10.1030.10:FF:000002">
    <property type="entry name" value="Carbamoyl-phosphate synthase large chain"/>
    <property type="match status" value="1"/>
</dbReference>
<dbReference type="FunFam" id="3.40.50.20:FF:000001">
    <property type="entry name" value="Carbamoyl-phosphate synthase large chain"/>
    <property type="match status" value="1"/>
</dbReference>
<dbReference type="SMART" id="SM01096">
    <property type="entry name" value="CPSase_L_D3"/>
    <property type="match status" value="1"/>
</dbReference>
<comment type="cofactor">
    <cofactor evidence="1">
        <name>Mn(2+)</name>
        <dbReference type="ChEBI" id="CHEBI:29035"/>
    </cofactor>
</comment>
<dbReference type="SUPFAM" id="SSF52440">
    <property type="entry name" value="PreATP-grasp domain"/>
    <property type="match status" value="2"/>
</dbReference>
<dbReference type="GO" id="GO:0006526">
    <property type="term" value="P:L-arginine biosynthetic process"/>
    <property type="evidence" value="ECO:0007669"/>
    <property type="project" value="UniProtKB-KW"/>
</dbReference>
<evidence type="ECO:0000256" key="18">
    <source>
        <dbReference type="ARBA" id="ARBA00062056"/>
    </source>
</evidence>
<dbReference type="InterPro" id="IPR005483">
    <property type="entry name" value="CPSase_dom"/>
</dbReference>
<dbReference type="EMBL" id="FNUE01000001">
    <property type="protein sequence ID" value="SEE27620.1"/>
    <property type="molecule type" value="Genomic_DNA"/>
</dbReference>
<keyword evidence="8" id="KW-0479">Metal-binding</keyword>
<dbReference type="NCBIfam" id="NF009455">
    <property type="entry name" value="PRK12815.1"/>
    <property type="match status" value="1"/>
</dbReference>
<dbReference type="Gene3D" id="1.10.1030.10">
    <property type="entry name" value="Carbamoyl-phosphate synthetase, large subunit oligomerisation domain"/>
    <property type="match status" value="1"/>
</dbReference>
<dbReference type="Proteomes" id="UP000183071">
    <property type="component" value="Unassembled WGS sequence"/>
</dbReference>
<dbReference type="InterPro" id="IPR016185">
    <property type="entry name" value="PreATP-grasp_dom_sf"/>
</dbReference>
<dbReference type="PROSITE" id="PS00867">
    <property type="entry name" value="CPSASE_2"/>
    <property type="match status" value="1"/>
</dbReference>
<dbReference type="InterPro" id="IPR036897">
    <property type="entry name" value="CarbamoylP_synth_lsu_oligo_sf"/>
</dbReference>
<evidence type="ECO:0000256" key="8">
    <source>
        <dbReference type="ARBA" id="ARBA00022723"/>
    </source>
</evidence>
<evidence type="ECO:0000256" key="6">
    <source>
        <dbReference type="ARBA" id="ARBA00022598"/>
    </source>
</evidence>
<dbReference type="InterPro" id="IPR006275">
    <property type="entry name" value="CPSase_lsu"/>
</dbReference>
<dbReference type="PROSITE" id="PS00866">
    <property type="entry name" value="CPSASE_1"/>
    <property type="match status" value="2"/>
</dbReference>
<dbReference type="Pfam" id="PF25596">
    <property type="entry name" value="CPSase_L_D1"/>
    <property type="match status" value="2"/>
</dbReference>
<evidence type="ECO:0000313" key="23">
    <source>
        <dbReference type="Proteomes" id="UP000037716"/>
    </source>
</evidence>
<dbReference type="SUPFAM" id="SSF56059">
    <property type="entry name" value="Glutathione synthetase ATP-binding domain-like"/>
    <property type="match status" value="2"/>
</dbReference>
<dbReference type="PANTHER" id="PTHR11405">
    <property type="entry name" value="CARBAMOYLTRANSFERASE FAMILY MEMBER"/>
    <property type="match status" value="1"/>
</dbReference>
<dbReference type="FunFam" id="3.30.470.20:FF:000007">
    <property type="entry name" value="Carbamoyl-phosphate synthase large chain"/>
    <property type="match status" value="1"/>
</dbReference>
<evidence type="ECO:0000256" key="15">
    <source>
        <dbReference type="ARBA" id="ARBA00047359"/>
    </source>
</evidence>
<dbReference type="RefSeq" id="WP_053972997.1">
    <property type="nucleotide sequence ID" value="NZ_FNUE01000001.1"/>
</dbReference>
<keyword evidence="9" id="KW-0677">Repeat</keyword>
<dbReference type="InterPro" id="IPR013815">
    <property type="entry name" value="ATP_grasp_subdomain_1"/>
</dbReference>
<evidence type="ECO:0000256" key="16">
    <source>
        <dbReference type="ARBA" id="ARBA00048816"/>
    </source>
</evidence>
<evidence type="ECO:0000256" key="12">
    <source>
        <dbReference type="ARBA" id="ARBA00022842"/>
    </source>
</evidence>
<dbReference type="FunFam" id="3.30.470.20:FF:000026">
    <property type="entry name" value="Carbamoyl-phosphate synthase large chain"/>
    <property type="match status" value="1"/>
</dbReference>
<protein>
    <submittedName>
        <fullName evidence="22">Carbamoyl-phosphate synthase large subunit</fullName>
    </submittedName>
    <submittedName>
        <fullName evidence="21">Carbamoyl-phosphate synthase, large subunit</fullName>
    </submittedName>
</protein>
<evidence type="ECO:0000256" key="17">
    <source>
        <dbReference type="ARBA" id="ARBA00057223"/>
    </source>
</evidence>
<keyword evidence="7" id="KW-0028">Amino-acid biosynthesis</keyword>
<keyword evidence="10 19" id="KW-0547">Nucleotide-binding</keyword>
<evidence type="ECO:0000256" key="2">
    <source>
        <dbReference type="ARBA" id="ARBA00004812"/>
    </source>
</evidence>
<dbReference type="PATRIC" id="fig|1300348.6.peg.284"/>
<evidence type="ECO:0000256" key="10">
    <source>
        <dbReference type="ARBA" id="ARBA00022741"/>
    </source>
</evidence>
<dbReference type="SUPFAM" id="SSF48108">
    <property type="entry name" value="Carbamoyl phosphate synthetase, large subunit connection domain"/>
    <property type="match status" value="1"/>
</dbReference>
<dbReference type="GO" id="GO:0006541">
    <property type="term" value="P:glutamine metabolic process"/>
    <property type="evidence" value="ECO:0007669"/>
    <property type="project" value="TreeGrafter"/>
</dbReference>
<comment type="pathway">
    <text evidence="2">Pyrimidine metabolism; UMP biosynthesis via de novo pathway; (S)-dihydroorotate from bicarbonate: step 1/3.</text>
</comment>
<dbReference type="GO" id="GO:0046872">
    <property type="term" value="F:metal ion binding"/>
    <property type="evidence" value="ECO:0007669"/>
    <property type="project" value="UniProtKB-KW"/>
</dbReference>
<reference evidence="22 24" key="2">
    <citation type="submission" date="2016-10" db="EMBL/GenBank/DDBJ databases">
        <authorList>
            <person name="Varghese N."/>
            <person name="Submissions S."/>
        </authorList>
    </citation>
    <scope>NUCLEOTIDE SEQUENCE [LARGE SCALE GENOMIC DNA]</scope>
    <source>
        <strain evidence="22 24">DSW-5</strain>
    </source>
</reference>
<dbReference type="InterPro" id="IPR005479">
    <property type="entry name" value="CPAse_ATP-bd"/>
</dbReference>
<evidence type="ECO:0000256" key="9">
    <source>
        <dbReference type="ARBA" id="ARBA00022737"/>
    </source>
</evidence>
<keyword evidence="14" id="KW-0464">Manganese</keyword>
<dbReference type="GO" id="GO:0004087">
    <property type="term" value="F:carbamoyl-phosphate synthase (ammonia) activity"/>
    <property type="evidence" value="ECO:0007669"/>
    <property type="project" value="UniProtKB-EC"/>
</dbReference>
<keyword evidence="5" id="KW-0055">Arginine biosynthesis</keyword>
<comment type="subunit">
    <text evidence="18">Composed of two chains; the small (or glutamine) chain promotes the hydrolysis of glutamine to ammonia, which is used by the large (or ammonia) chain to synthesize carbamoyl phosphate. Tetramer of heterodimers (alpha,beta)4.</text>
</comment>
<dbReference type="InterPro" id="IPR005480">
    <property type="entry name" value="CPSase_lsu_oligo"/>
</dbReference>
<dbReference type="GO" id="GO:0006221">
    <property type="term" value="P:pyrimidine nucleotide biosynthetic process"/>
    <property type="evidence" value="ECO:0007669"/>
    <property type="project" value="UniProtKB-KW"/>
</dbReference>
<dbReference type="GO" id="GO:0004088">
    <property type="term" value="F:carbamoyl-phosphate synthase (glutamine-hydrolyzing) activity"/>
    <property type="evidence" value="ECO:0007669"/>
    <property type="project" value="UniProtKB-EC"/>
</dbReference>
<dbReference type="NCBIfam" id="NF003671">
    <property type="entry name" value="PRK05294.1"/>
    <property type="match status" value="1"/>
</dbReference>
<feature type="domain" description="ATP-grasp" evidence="20">
    <location>
        <begin position="688"/>
        <end position="880"/>
    </location>
</feature>
<dbReference type="PANTHER" id="PTHR11405:SF53">
    <property type="entry name" value="CARBAMOYL-PHOSPHATE SYNTHASE [AMMONIA], MITOCHONDRIAL"/>
    <property type="match status" value="1"/>
</dbReference>
<comment type="function">
    <text evidence="17">Large subunit of the glutamine-dependent carbamoyl phosphate synthetase (CPSase). CPSase catalyzes the formation of carbamoyl phosphate from the ammonia moiety of glutamine, carbonate, and phosphate donated by ATP, constituting the first step of 2 biosynthetic pathways, one leading to arginine and/or urea and the other to pyrimidine nucleotides. The large subunit (synthetase) binds the substrates ammonia (free or transferred from glutamine from the small subunit), hydrogencarbonate and ATP and carries out an ATP-coupled ligase reaction, activating hydrogencarbonate by forming carboxy phosphate which reacts with ammonia to form carbamoyl phosphate.</text>
</comment>
<dbReference type="EMBL" id="LGBR01000001">
    <property type="protein sequence ID" value="KOY50723.1"/>
    <property type="molecule type" value="Genomic_DNA"/>
</dbReference>
<keyword evidence="6" id="KW-0436">Ligase</keyword>
<reference evidence="21 23" key="1">
    <citation type="submission" date="2015-07" db="EMBL/GenBank/DDBJ databases">
        <title>Genome of Polaribacter dokdonenesis DSW-5, isolated from seawater off Dokdo in Korea.</title>
        <authorList>
            <person name="Yoon K."/>
            <person name="Song J.Y."/>
            <person name="Kim J.F."/>
        </authorList>
    </citation>
    <scope>NUCLEOTIDE SEQUENCE [LARGE SCALE GENOMIC DNA]</scope>
    <source>
        <strain evidence="21 23">DSW-5</strain>
    </source>
</reference>
<dbReference type="Pfam" id="PF02786">
    <property type="entry name" value="CPSase_L_D2"/>
    <property type="match status" value="2"/>
</dbReference>
<evidence type="ECO:0000313" key="24">
    <source>
        <dbReference type="Proteomes" id="UP000183071"/>
    </source>
</evidence>
<evidence type="ECO:0000313" key="21">
    <source>
        <dbReference type="EMBL" id="KOY50723.1"/>
    </source>
</evidence>
<evidence type="ECO:0000256" key="14">
    <source>
        <dbReference type="ARBA" id="ARBA00023211"/>
    </source>
</evidence>
<comment type="pathway">
    <text evidence="3">Amino-acid biosynthesis; L-arginine biosynthesis; carbamoyl phosphate from bicarbonate: step 1/1.</text>
</comment>
<evidence type="ECO:0000313" key="22">
    <source>
        <dbReference type="EMBL" id="SEE27620.1"/>
    </source>
</evidence>
<comment type="catalytic activity">
    <reaction evidence="15">
        <text>hydrogencarbonate + NH4(+) + 2 ATP = carbamoyl phosphate + 2 ADP + phosphate + 2 H(+)</text>
        <dbReference type="Rhea" id="RHEA:18029"/>
        <dbReference type="ChEBI" id="CHEBI:15378"/>
        <dbReference type="ChEBI" id="CHEBI:17544"/>
        <dbReference type="ChEBI" id="CHEBI:28938"/>
        <dbReference type="ChEBI" id="CHEBI:30616"/>
        <dbReference type="ChEBI" id="CHEBI:43474"/>
        <dbReference type="ChEBI" id="CHEBI:58228"/>
        <dbReference type="ChEBI" id="CHEBI:456216"/>
        <dbReference type="EC" id="6.3.4.16"/>
    </reaction>
</comment>
<dbReference type="InterPro" id="IPR058047">
    <property type="entry name" value="CPSase_preATP-grasp"/>
</dbReference>
<evidence type="ECO:0000256" key="11">
    <source>
        <dbReference type="ARBA" id="ARBA00022840"/>
    </source>
</evidence>
<comment type="caution">
    <text evidence="21">The sequence shown here is derived from an EMBL/GenBank/DDBJ whole genome shotgun (WGS) entry which is preliminary data.</text>
</comment>
<dbReference type="Pfam" id="PF02787">
    <property type="entry name" value="CPSase_L_D3"/>
    <property type="match status" value="1"/>
</dbReference>
<evidence type="ECO:0000256" key="3">
    <source>
        <dbReference type="ARBA" id="ARBA00005077"/>
    </source>
</evidence>
<dbReference type="GO" id="GO:0005737">
    <property type="term" value="C:cytoplasm"/>
    <property type="evidence" value="ECO:0007669"/>
    <property type="project" value="TreeGrafter"/>
</dbReference>
<evidence type="ECO:0000256" key="13">
    <source>
        <dbReference type="ARBA" id="ARBA00022975"/>
    </source>
</evidence>
<keyword evidence="24" id="KW-1185">Reference proteome</keyword>
<gene>
    <name evidence="21" type="ORF">I602_283</name>
    <name evidence="22" type="ORF">SAMN05444353_1502</name>
</gene>
<accession>A0A0M9CEB1</accession>
<evidence type="ECO:0000256" key="5">
    <source>
        <dbReference type="ARBA" id="ARBA00022571"/>
    </source>
</evidence>
<evidence type="ECO:0000259" key="20">
    <source>
        <dbReference type="PROSITE" id="PS50975"/>
    </source>
</evidence>
<sequence length="951" mass="106241">MPKRKDLKSILIIGSGPIVIGQACEFDYSGSQSLRSLREDGIETILINSNPATIMTDPSMADHVYLLPLTTKSIIQILKEHPQIDAVLPTMGGQTALNLCIEADDKGIWADFNVKMIGVDINAINVTEDREQFRELMGKIGVAMAPQETATSFLKGKEIAQRFGFPLVIRSSYTLGGAGASIVYEPEDFDELLSRGLEASPIHEVMIDKAMMGWKEYELELLRDKNDNVVIICSIENMDPMGIHTGDSITVAPAMTLSDKTYQKMRDMAIHMMRSIGDFEGGCNVQFAVSPDEKEEIIAIEINPRVSRSSALASKATGYPIAKVATKLAIGYTLDELENGITKSTSALFEPTLDYVIVKIPRWNFDKFEGSDRTLGLQMKAVGEVMGIGRSFQEALHKATQSLEIKRNGLGADGKGYTNYNQIIEKLTNASWDRVFAIYDAIAMGIPLSKIYDITKIDMWYLKQYEELFQLQKEISTYTIDTIERDLLLEAKQKGYGDRQIAHMLDCLESEVYNKREELKVQRVYKLVDTCAAEFTAKTPYYYSTFENEIETADGEITIANESIVSDRKKVIVLGSGPNRIGQGIEFDYCCVHGVLAAAECGYETIMINCNPETVSTDFDTADKLYFEPVFWEHIYDIIRHEKPEGVIVQLGGQTALKLAEKLTKYGIKIIGTSFEALDIAEDRGRFSSMLKENNIPYPEFGIAETADEALTLADQLNFPILVRPSYVLGGQGMKIVINKEELVEHVVDLLGRMPGNKLLLDHYLDGAIEAEADAICDADGNVYIIGIMEHIEPCGIHSGDSNATLPAFNLGEFVMQQIKDHTHTIARALKTVGLINIQFAIKDDVVYIIEANPRASRTVPFIAKAYKEPYVNYATKVMLGEKKVTDFDFNPQLDGFAIKQPVFSFNKFPNVNKKLGPEMKSTGESILFIDSLKDDEFYDLYSRRKMYLNK</sequence>
<dbReference type="OrthoDB" id="9804197at2"/>
<dbReference type="GO" id="GO:0005524">
    <property type="term" value="F:ATP binding"/>
    <property type="evidence" value="ECO:0007669"/>
    <property type="project" value="UniProtKB-UniRule"/>
</dbReference>
<dbReference type="AlphaFoldDB" id="A0A0M9CEB1"/>
<evidence type="ECO:0000256" key="1">
    <source>
        <dbReference type="ARBA" id="ARBA00001936"/>
    </source>
</evidence>
<dbReference type="STRING" id="1300348.I602_283"/>
<dbReference type="PRINTS" id="PR00098">
    <property type="entry name" value="CPSASE"/>
</dbReference>
<dbReference type="NCBIfam" id="TIGR01369">
    <property type="entry name" value="CPSaseII_lrg"/>
    <property type="match status" value="1"/>
</dbReference>
<keyword evidence="12" id="KW-0460">Magnesium</keyword>
<dbReference type="Gene3D" id="3.30.1490.20">
    <property type="entry name" value="ATP-grasp fold, A domain"/>
    <property type="match status" value="2"/>
</dbReference>
<dbReference type="Gene3D" id="3.40.50.20">
    <property type="match status" value="2"/>
</dbReference>
<keyword evidence="13" id="KW-0665">Pyrimidine biosynthesis</keyword>
<comment type="similarity">
    <text evidence="4">Belongs to the CarB family.</text>
</comment>
<comment type="catalytic activity">
    <reaction evidence="16">
        <text>hydrogencarbonate + L-glutamine + 2 ATP + H2O = carbamoyl phosphate + L-glutamate + 2 ADP + phosphate + 2 H(+)</text>
        <dbReference type="Rhea" id="RHEA:18633"/>
        <dbReference type="ChEBI" id="CHEBI:15377"/>
        <dbReference type="ChEBI" id="CHEBI:15378"/>
        <dbReference type="ChEBI" id="CHEBI:17544"/>
        <dbReference type="ChEBI" id="CHEBI:29985"/>
        <dbReference type="ChEBI" id="CHEBI:30616"/>
        <dbReference type="ChEBI" id="CHEBI:43474"/>
        <dbReference type="ChEBI" id="CHEBI:58228"/>
        <dbReference type="ChEBI" id="CHEBI:58359"/>
        <dbReference type="ChEBI" id="CHEBI:456216"/>
        <dbReference type="EC" id="6.3.5.5"/>
    </reaction>
</comment>
<evidence type="ECO:0000256" key="19">
    <source>
        <dbReference type="PROSITE-ProRule" id="PRU00409"/>
    </source>
</evidence>
<dbReference type="FunFam" id="3.40.50.20:FF:000002">
    <property type="entry name" value="Carbamoyl-phosphate synthase large chain"/>
    <property type="match status" value="1"/>
</dbReference>
<proteinExistence type="inferred from homology"/>
<dbReference type="Proteomes" id="UP000037716">
    <property type="component" value="Unassembled WGS sequence"/>
</dbReference>